<evidence type="ECO:0000313" key="2">
    <source>
        <dbReference type="EMBL" id="KAG7593698.1"/>
    </source>
</evidence>
<protein>
    <recommendedName>
        <fullName evidence="4">Transmembrane protein</fullName>
    </recommendedName>
</protein>
<keyword evidence="1" id="KW-0472">Membrane</keyword>
<sequence>MPTAAMSCGIGEIWWRRLRNRRFVEMTEEESSVGFISLDLISVFKSSLFLVLSKSACNRIFISFSESIFIDNDKTFLIHFVFSFSMLQITLFVLEIVFLYARRLKNCWP</sequence>
<proteinExistence type="predicted"/>
<name>A0A8T2C0X2_9BRAS</name>
<accession>A0A8T2C0X2</accession>
<dbReference type="Proteomes" id="UP000694240">
    <property type="component" value="Chromosome 6"/>
</dbReference>
<dbReference type="EMBL" id="JAEFBK010000006">
    <property type="protein sequence ID" value="KAG7593698.1"/>
    <property type="molecule type" value="Genomic_DNA"/>
</dbReference>
<keyword evidence="1" id="KW-0812">Transmembrane</keyword>
<evidence type="ECO:0000313" key="3">
    <source>
        <dbReference type="Proteomes" id="UP000694240"/>
    </source>
</evidence>
<dbReference type="AlphaFoldDB" id="A0A8T2C0X2"/>
<gene>
    <name evidence="2" type="ORF">ISN45_Aa01g024830</name>
</gene>
<feature type="transmembrane region" description="Helical" evidence="1">
    <location>
        <begin position="76"/>
        <end position="101"/>
    </location>
</feature>
<keyword evidence="3" id="KW-1185">Reference proteome</keyword>
<evidence type="ECO:0008006" key="4">
    <source>
        <dbReference type="Google" id="ProtNLM"/>
    </source>
</evidence>
<reference evidence="2 3" key="1">
    <citation type="submission" date="2020-12" db="EMBL/GenBank/DDBJ databases">
        <title>Concerted genomic and epigenomic changes stabilize Arabidopsis allopolyploids.</title>
        <authorList>
            <person name="Chen Z."/>
        </authorList>
    </citation>
    <scope>NUCLEOTIDE SEQUENCE [LARGE SCALE GENOMIC DNA]</scope>
    <source>
        <strain evidence="2">Allo738</strain>
        <tissue evidence="2">Leaf</tissue>
    </source>
</reference>
<keyword evidence="1" id="KW-1133">Transmembrane helix</keyword>
<evidence type="ECO:0000256" key="1">
    <source>
        <dbReference type="SAM" id="Phobius"/>
    </source>
</evidence>
<organism evidence="2 3">
    <name type="scientific">Arabidopsis thaliana x Arabidopsis arenosa</name>
    <dbReference type="NCBI Taxonomy" id="1240361"/>
    <lineage>
        <taxon>Eukaryota</taxon>
        <taxon>Viridiplantae</taxon>
        <taxon>Streptophyta</taxon>
        <taxon>Embryophyta</taxon>
        <taxon>Tracheophyta</taxon>
        <taxon>Spermatophyta</taxon>
        <taxon>Magnoliopsida</taxon>
        <taxon>eudicotyledons</taxon>
        <taxon>Gunneridae</taxon>
        <taxon>Pentapetalae</taxon>
        <taxon>rosids</taxon>
        <taxon>malvids</taxon>
        <taxon>Brassicales</taxon>
        <taxon>Brassicaceae</taxon>
        <taxon>Camelineae</taxon>
        <taxon>Arabidopsis</taxon>
    </lineage>
</organism>
<comment type="caution">
    <text evidence="2">The sequence shown here is derived from an EMBL/GenBank/DDBJ whole genome shotgun (WGS) entry which is preliminary data.</text>
</comment>